<keyword evidence="2" id="KW-1185">Reference proteome</keyword>
<organism evidence="1 2">
    <name type="scientific">Lacrimispora xylanisolvens</name>
    <dbReference type="NCBI Taxonomy" id="384636"/>
    <lineage>
        <taxon>Bacteria</taxon>
        <taxon>Bacillati</taxon>
        <taxon>Bacillota</taxon>
        <taxon>Clostridia</taxon>
        <taxon>Lachnospirales</taxon>
        <taxon>Lachnospiraceae</taxon>
        <taxon>Lacrimispora</taxon>
    </lineage>
</organism>
<accession>A0A2S6HVR9</accession>
<dbReference type="AlphaFoldDB" id="A0A2S6HVR9"/>
<evidence type="ECO:0000313" key="1">
    <source>
        <dbReference type="EMBL" id="PPK82041.1"/>
    </source>
</evidence>
<proteinExistence type="predicted"/>
<protein>
    <submittedName>
        <fullName evidence="1">Uncharacterized protein</fullName>
    </submittedName>
</protein>
<dbReference type="Proteomes" id="UP000237749">
    <property type="component" value="Unassembled WGS sequence"/>
</dbReference>
<comment type="caution">
    <text evidence="1">The sequence shown here is derived from an EMBL/GenBank/DDBJ whole genome shotgun (WGS) entry which is preliminary data.</text>
</comment>
<dbReference type="OrthoDB" id="9808310at2"/>
<dbReference type="RefSeq" id="WP_104436095.1">
    <property type="nucleotide sequence ID" value="NZ_PTJA01000003.1"/>
</dbReference>
<gene>
    <name evidence="1" type="ORF">BXY41_103253</name>
</gene>
<evidence type="ECO:0000313" key="2">
    <source>
        <dbReference type="Proteomes" id="UP000237749"/>
    </source>
</evidence>
<dbReference type="EMBL" id="PTJA01000003">
    <property type="protein sequence ID" value="PPK82041.1"/>
    <property type="molecule type" value="Genomic_DNA"/>
</dbReference>
<name>A0A2S6HVR9_9FIRM</name>
<sequence>MDKFKKDIIDEFWKWVAEHQDNETIVEHDGEGNLCIWIDFDDLADFTERYIADAEEALQTVLFNGHVCVEVEDFLGGHGFTMDDVWTEKPISLS</sequence>
<reference evidence="1 2" key="1">
    <citation type="submission" date="2018-02" db="EMBL/GenBank/DDBJ databases">
        <title>Genomic Encyclopedia of Archaeal and Bacterial Type Strains, Phase II (KMG-II): from individual species to whole genera.</title>
        <authorList>
            <person name="Goeker M."/>
        </authorList>
    </citation>
    <scope>NUCLEOTIDE SEQUENCE [LARGE SCALE GENOMIC DNA]</scope>
    <source>
        <strain evidence="1 2">DSM 3808</strain>
    </source>
</reference>